<reference evidence="2" key="1">
    <citation type="submission" date="2023-10" db="EMBL/GenBank/DDBJ databases">
        <title>Genome assembly of Pristionchus species.</title>
        <authorList>
            <person name="Yoshida K."/>
            <person name="Sommer R.J."/>
        </authorList>
    </citation>
    <scope>NUCLEOTIDE SEQUENCE</scope>
    <source>
        <strain evidence="2">RS0144</strain>
    </source>
</reference>
<dbReference type="EMBL" id="BTSX01000004">
    <property type="protein sequence ID" value="GMS92184.1"/>
    <property type="molecule type" value="Genomic_DNA"/>
</dbReference>
<comment type="caution">
    <text evidence="2">The sequence shown here is derived from an EMBL/GenBank/DDBJ whole genome shotgun (WGS) entry which is preliminary data.</text>
</comment>
<feature type="signal peptide" evidence="1">
    <location>
        <begin position="1"/>
        <end position="25"/>
    </location>
</feature>
<evidence type="ECO:0000313" key="2">
    <source>
        <dbReference type="EMBL" id="GMS92184.1"/>
    </source>
</evidence>
<dbReference type="Proteomes" id="UP001432027">
    <property type="component" value="Unassembled WGS sequence"/>
</dbReference>
<keyword evidence="3" id="KW-1185">Reference proteome</keyword>
<feature type="non-terminal residue" evidence="2">
    <location>
        <position position="110"/>
    </location>
</feature>
<evidence type="ECO:0000313" key="3">
    <source>
        <dbReference type="Proteomes" id="UP001432027"/>
    </source>
</evidence>
<gene>
    <name evidence="2" type="ORF">PENTCL1PPCAC_14359</name>
</gene>
<sequence>MCETVAIINLMMLLLFQNIINKSQADVCSSSISSSVMCTCIVCPCEMKGQHEVCERIRTGILLISQRSWKISMRNLQIPSFFCVITIGCSDRSVPDWRMDIIMAKSNVRS</sequence>
<accession>A0AAV5TFK6</accession>
<keyword evidence="1" id="KW-0732">Signal</keyword>
<organism evidence="2 3">
    <name type="scientific">Pristionchus entomophagus</name>
    <dbReference type="NCBI Taxonomy" id="358040"/>
    <lineage>
        <taxon>Eukaryota</taxon>
        <taxon>Metazoa</taxon>
        <taxon>Ecdysozoa</taxon>
        <taxon>Nematoda</taxon>
        <taxon>Chromadorea</taxon>
        <taxon>Rhabditida</taxon>
        <taxon>Rhabditina</taxon>
        <taxon>Diplogasteromorpha</taxon>
        <taxon>Diplogasteroidea</taxon>
        <taxon>Neodiplogasteridae</taxon>
        <taxon>Pristionchus</taxon>
    </lineage>
</organism>
<name>A0AAV5TFK6_9BILA</name>
<proteinExistence type="predicted"/>
<dbReference type="AlphaFoldDB" id="A0AAV5TFK6"/>
<evidence type="ECO:0008006" key="4">
    <source>
        <dbReference type="Google" id="ProtNLM"/>
    </source>
</evidence>
<protein>
    <recommendedName>
        <fullName evidence="4">Secreted protein</fullName>
    </recommendedName>
</protein>
<evidence type="ECO:0000256" key="1">
    <source>
        <dbReference type="SAM" id="SignalP"/>
    </source>
</evidence>
<feature type="chain" id="PRO_5043910415" description="Secreted protein" evidence="1">
    <location>
        <begin position="26"/>
        <end position="110"/>
    </location>
</feature>